<dbReference type="PROSITE" id="PS50043">
    <property type="entry name" value="HTH_LUXR_2"/>
    <property type="match status" value="1"/>
</dbReference>
<dbReference type="InterPro" id="IPR041664">
    <property type="entry name" value="AAA_16"/>
</dbReference>
<dbReference type="CDD" id="cd06170">
    <property type="entry name" value="LuxR_C_like"/>
    <property type="match status" value="1"/>
</dbReference>
<dbReference type="SUPFAM" id="SSF46894">
    <property type="entry name" value="C-terminal effector domain of the bipartite response regulators"/>
    <property type="match status" value="1"/>
</dbReference>
<comment type="caution">
    <text evidence="3">The sequence shown here is derived from an EMBL/GenBank/DDBJ whole genome shotgun (WGS) entry which is preliminary data.</text>
</comment>
<dbReference type="RefSeq" id="WP_356956358.1">
    <property type="nucleotide sequence ID" value="NZ_JBEYBD010000006.1"/>
</dbReference>
<sequence length="850" mass="92153">MAVIYPDGAAPAAPATEFFGRMRELARLDDLLRSGSGRLITLVGPGGIGKTRLAAEAMRRVHRAEPDRPVYWARLAELERDCGEGAENVLRSVVRTDISDPDALDVAVGPPAGAIAEHAILVLDNCEHVLAAAARAVIELLAATPGLTLLATSREPIGWADEYILAVPPLSAFESLQLFRQRAELTGCPVPDDPAQLALVRRICRRVEHNPLFLRLAAARLRHQPPAMVLAELSGDATDQRMRWSQSARAGTERRHRGVYDVIAWSFDLCAAEEQVLLRRLSVFAAGYETDGAVPQRNGVELPAVIAVCADGILPAERVAPLLERLAERSLVSTFRTETSVRWYLVESVRLFAGDRLRREPAEAARLAARHRRYHRDRVVEARSLWYGPGDRLWLDWARTSWDDILIGIETGLTDPAEALVGLETASVLLSVWVPFVKGGSRALTRLTAQALDVTRTEGVTEHHIRATALLGWYYLWQGEADRAAALLDECVAGPAAAGVGDSSWRDSPGTDIGLPASVEWIRGLELMLFRLDPHAVTVLERAGHKFTAQGDRVGVERGQIFAALAAAMLSDPEVADRITRRHLERSVASGSSLATRWAGVARTLALSRSAEPAAALEPAHSAVCGMAAGRNTWMTSWSVAVCMLVLTQVLAGDPAALGAAAAIRIRATELAWLVGVFRACHRSMGVCIERVPMVVLGVRRATEVATAVIGPADFAVAEQRGGQFRPGSDAVREYLRRRWPVRPVAVDTPVDRGESADSRWGSLSPAEREVAVLAAAGWPNSAIAERRGSSVRTVDAQVASVRQKLVIGSRRQIPDHIPAHLAGAVDAERVTAAGRSRSRRRTPRLPGRQ</sequence>
<organism evidence="3 4">
    <name type="scientific">Nocardia rhamnosiphila</name>
    <dbReference type="NCBI Taxonomy" id="426716"/>
    <lineage>
        <taxon>Bacteria</taxon>
        <taxon>Bacillati</taxon>
        <taxon>Actinomycetota</taxon>
        <taxon>Actinomycetes</taxon>
        <taxon>Mycobacteriales</taxon>
        <taxon>Nocardiaceae</taxon>
        <taxon>Nocardia</taxon>
    </lineage>
</organism>
<feature type="domain" description="HTH luxR-type" evidence="2">
    <location>
        <begin position="757"/>
        <end position="822"/>
    </location>
</feature>
<evidence type="ECO:0000313" key="3">
    <source>
        <dbReference type="EMBL" id="MEU1956671.1"/>
    </source>
</evidence>
<dbReference type="Pfam" id="PF13191">
    <property type="entry name" value="AAA_16"/>
    <property type="match status" value="1"/>
</dbReference>
<evidence type="ECO:0000259" key="2">
    <source>
        <dbReference type="PROSITE" id="PS50043"/>
    </source>
</evidence>
<gene>
    <name evidence="3" type="ORF">ABZ510_33070</name>
</gene>
<dbReference type="InterPro" id="IPR000792">
    <property type="entry name" value="Tscrpt_reg_LuxR_C"/>
</dbReference>
<dbReference type="EMBL" id="JBEYBF010000042">
    <property type="protein sequence ID" value="MEU1956671.1"/>
    <property type="molecule type" value="Genomic_DNA"/>
</dbReference>
<dbReference type="Pfam" id="PF00196">
    <property type="entry name" value="GerE"/>
    <property type="match status" value="1"/>
</dbReference>
<dbReference type="Gene3D" id="1.10.10.10">
    <property type="entry name" value="Winged helix-like DNA-binding domain superfamily/Winged helix DNA-binding domain"/>
    <property type="match status" value="1"/>
</dbReference>
<dbReference type="InterPro" id="IPR036388">
    <property type="entry name" value="WH-like_DNA-bd_sf"/>
</dbReference>
<dbReference type="SUPFAM" id="SSF52540">
    <property type="entry name" value="P-loop containing nucleoside triphosphate hydrolases"/>
    <property type="match status" value="1"/>
</dbReference>
<dbReference type="InterPro" id="IPR016032">
    <property type="entry name" value="Sig_transdc_resp-reg_C-effctor"/>
</dbReference>
<accession>A0ABV2X0R9</accession>
<dbReference type="SMART" id="SM00421">
    <property type="entry name" value="HTH_LUXR"/>
    <property type="match status" value="1"/>
</dbReference>
<dbReference type="InterPro" id="IPR027417">
    <property type="entry name" value="P-loop_NTPase"/>
</dbReference>
<name>A0ABV2X0R9_9NOCA</name>
<dbReference type="PANTHER" id="PTHR47691">
    <property type="entry name" value="REGULATOR-RELATED"/>
    <property type="match status" value="1"/>
</dbReference>
<proteinExistence type="predicted"/>
<evidence type="ECO:0000256" key="1">
    <source>
        <dbReference type="SAM" id="MobiDB-lite"/>
    </source>
</evidence>
<dbReference type="Gene3D" id="3.40.50.300">
    <property type="entry name" value="P-loop containing nucleotide triphosphate hydrolases"/>
    <property type="match status" value="1"/>
</dbReference>
<evidence type="ECO:0000313" key="4">
    <source>
        <dbReference type="Proteomes" id="UP001550628"/>
    </source>
</evidence>
<dbReference type="Proteomes" id="UP001550628">
    <property type="component" value="Unassembled WGS sequence"/>
</dbReference>
<keyword evidence="4" id="KW-1185">Reference proteome</keyword>
<dbReference type="PANTHER" id="PTHR47691:SF3">
    <property type="entry name" value="HTH-TYPE TRANSCRIPTIONAL REGULATOR RV0890C-RELATED"/>
    <property type="match status" value="1"/>
</dbReference>
<protein>
    <submittedName>
        <fullName evidence="3">AAA family ATPase</fullName>
    </submittedName>
</protein>
<feature type="region of interest" description="Disordered" evidence="1">
    <location>
        <begin position="831"/>
        <end position="850"/>
    </location>
</feature>
<reference evidence="3 4" key="1">
    <citation type="submission" date="2024-06" db="EMBL/GenBank/DDBJ databases">
        <title>The Natural Products Discovery Center: Release of the First 8490 Sequenced Strains for Exploring Actinobacteria Biosynthetic Diversity.</title>
        <authorList>
            <person name="Kalkreuter E."/>
            <person name="Kautsar S.A."/>
            <person name="Yang D."/>
            <person name="Bader C.D."/>
            <person name="Teijaro C.N."/>
            <person name="Fluegel L."/>
            <person name="Davis C.M."/>
            <person name="Simpson J.R."/>
            <person name="Lauterbach L."/>
            <person name="Steele A.D."/>
            <person name="Gui C."/>
            <person name="Meng S."/>
            <person name="Li G."/>
            <person name="Viehrig K."/>
            <person name="Ye F."/>
            <person name="Su P."/>
            <person name="Kiefer A.F."/>
            <person name="Nichols A."/>
            <person name="Cepeda A.J."/>
            <person name="Yan W."/>
            <person name="Fan B."/>
            <person name="Jiang Y."/>
            <person name="Adhikari A."/>
            <person name="Zheng C.-J."/>
            <person name="Schuster L."/>
            <person name="Cowan T.M."/>
            <person name="Smanski M.J."/>
            <person name="Chevrette M.G."/>
            <person name="De Carvalho L.P.S."/>
            <person name="Shen B."/>
        </authorList>
    </citation>
    <scope>NUCLEOTIDE SEQUENCE [LARGE SCALE GENOMIC DNA]</scope>
    <source>
        <strain evidence="3 4">NPDC019708</strain>
    </source>
</reference>